<sequence length="131" mass="15186">MSERRYKHPQVNLRLPEELKEKISSMAERNKRSANAEMVAAIEDWVRRDEVHNFRSETSLVFLKPENVSEEEDLPVSLTQGGLNKIINKTAEEAAQMALYILTSKYEIQPKPELKDENGKRISKPYMKKPT</sequence>
<dbReference type="InterPro" id="IPR005569">
    <property type="entry name" value="Arc_DNA-bd_dom"/>
</dbReference>
<proteinExistence type="predicted"/>
<keyword evidence="3" id="KW-0238">DNA-binding</keyword>
<dbReference type="GO" id="GO:0043565">
    <property type="term" value="F:sequence-specific DNA binding"/>
    <property type="evidence" value="ECO:0007669"/>
    <property type="project" value="UniProtKB-ARBA"/>
</dbReference>
<dbReference type="InterPro" id="IPR013321">
    <property type="entry name" value="Arc_rbn_hlx_hlx"/>
</dbReference>
<dbReference type="Pfam" id="PF03869">
    <property type="entry name" value="Arc"/>
    <property type="match status" value="1"/>
</dbReference>
<dbReference type="SUPFAM" id="SSF47598">
    <property type="entry name" value="Ribbon-helix-helix"/>
    <property type="match status" value="1"/>
</dbReference>
<reference evidence="3 4" key="1">
    <citation type="submission" date="2019-03" db="EMBL/GenBank/DDBJ databases">
        <title>Complete genome sequence of an arsenate-respiring bacteria, Citrobacter sp. LY-1.</title>
        <authorList>
            <person name="Wang H."/>
            <person name="Liu Y."/>
            <person name="Li Q."/>
            <person name="Huang J."/>
        </authorList>
    </citation>
    <scope>NUCLEOTIDE SEQUENCE [LARGE SCALE GENOMIC DNA]</scope>
    <source>
        <strain evidence="3 4">LY-1</strain>
    </source>
</reference>
<dbReference type="Gene3D" id="1.10.1220.10">
    <property type="entry name" value="Met repressor-like"/>
    <property type="match status" value="1"/>
</dbReference>
<dbReference type="RefSeq" id="WP_133086003.1">
    <property type="nucleotide sequence ID" value="NZ_CP037864.1"/>
</dbReference>
<protein>
    <submittedName>
        <fullName evidence="3">Arc family DNA-binding protein</fullName>
    </submittedName>
</protein>
<evidence type="ECO:0000313" key="4">
    <source>
        <dbReference type="Proteomes" id="UP000293850"/>
    </source>
</evidence>
<evidence type="ECO:0000313" key="3">
    <source>
        <dbReference type="EMBL" id="QBM22352.1"/>
    </source>
</evidence>
<feature type="region of interest" description="Disordered" evidence="1">
    <location>
        <begin position="112"/>
        <end position="131"/>
    </location>
</feature>
<feature type="compositionally biased region" description="Basic residues" evidence="1">
    <location>
        <begin position="121"/>
        <end position="131"/>
    </location>
</feature>
<evidence type="ECO:0000259" key="2">
    <source>
        <dbReference type="Pfam" id="PF03869"/>
    </source>
</evidence>
<dbReference type="Proteomes" id="UP000293850">
    <property type="component" value="Chromosome"/>
</dbReference>
<gene>
    <name evidence="3" type="ORF">E1B03_07835</name>
</gene>
<evidence type="ECO:0000256" key="1">
    <source>
        <dbReference type="SAM" id="MobiDB-lite"/>
    </source>
</evidence>
<dbReference type="AlphaFoldDB" id="A0A4P6WL49"/>
<dbReference type="GO" id="GO:0006355">
    <property type="term" value="P:regulation of DNA-templated transcription"/>
    <property type="evidence" value="ECO:0007669"/>
    <property type="project" value="InterPro"/>
</dbReference>
<accession>A0A4P6WL49</accession>
<name>A0A4P6WL49_9ENTR</name>
<organism evidence="3 4">
    <name type="scientific">Citrobacter arsenatis</name>
    <dbReference type="NCBI Taxonomy" id="2546350"/>
    <lineage>
        <taxon>Bacteria</taxon>
        <taxon>Pseudomonadati</taxon>
        <taxon>Pseudomonadota</taxon>
        <taxon>Gammaproteobacteria</taxon>
        <taxon>Enterobacterales</taxon>
        <taxon>Enterobacteriaceae</taxon>
        <taxon>Citrobacter</taxon>
    </lineage>
</organism>
<dbReference type="KEGG" id="cars:E1B03_07835"/>
<dbReference type="EMBL" id="CP037864">
    <property type="protein sequence ID" value="QBM22352.1"/>
    <property type="molecule type" value="Genomic_DNA"/>
</dbReference>
<keyword evidence="4" id="KW-1185">Reference proteome</keyword>
<feature type="domain" description="Arc-like DNA binding" evidence="2">
    <location>
        <begin position="7"/>
        <end position="44"/>
    </location>
</feature>
<dbReference type="InterPro" id="IPR010985">
    <property type="entry name" value="Ribbon_hlx_hlx"/>
</dbReference>